<accession>A0A1G7R7Y2</accession>
<reference evidence="7 8" key="1">
    <citation type="submission" date="2016-10" db="EMBL/GenBank/DDBJ databases">
        <authorList>
            <person name="de Groot N.N."/>
        </authorList>
    </citation>
    <scope>NUCLEOTIDE SEQUENCE [LARGE SCALE GENOMIC DNA]</scope>
    <source>
        <strain evidence="7 8">DSM 25584</strain>
    </source>
</reference>
<keyword evidence="4 6" id="KW-1133">Transmembrane helix</keyword>
<dbReference type="CDD" id="cd10432">
    <property type="entry name" value="BI-1-like_bacterial"/>
    <property type="match status" value="1"/>
</dbReference>
<evidence type="ECO:0000256" key="1">
    <source>
        <dbReference type="ARBA" id="ARBA00004141"/>
    </source>
</evidence>
<dbReference type="AlphaFoldDB" id="A0A1G7R7Y2"/>
<sequence>MAESPDRRTMTRAQAEAAQVDVGLRNYMLRVYNYMALGVAFTGAVSLLTLSSPAIFQTVASLMLLWFIGILGLSFFGPRIIASKSVGAAQICFWTYAGLWGLFLAPVLMQYLSMDPWLVPRAFFITTGAFAGLSLFGYTTKKDLGPVGTFCAMALMGMIVVMIVSFFFTTGSLFSLLFSGAVVLIMAGMTAYQTQEVKNRYDAGDSGDVAASKSIFGAFELYTTFMVMFINVLQILGIMQE</sequence>
<feature type="transmembrane region" description="Helical" evidence="6">
    <location>
        <begin position="62"/>
        <end position="81"/>
    </location>
</feature>
<dbReference type="PANTHER" id="PTHR23291">
    <property type="entry name" value="BAX INHIBITOR-RELATED"/>
    <property type="match status" value="1"/>
</dbReference>
<protein>
    <recommendedName>
        <fullName evidence="9">Modulator of FtsH protease</fullName>
    </recommendedName>
</protein>
<dbReference type="PANTHER" id="PTHR23291:SF50">
    <property type="entry name" value="PROTEIN LIFEGUARD 4"/>
    <property type="match status" value="1"/>
</dbReference>
<evidence type="ECO:0000256" key="3">
    <source>
        <dbReference type="ARBA" id="ARBA00022692"/>
    </source>
</evidence>
<dbReference type="Proteomes" id="UP000199415">
    <property type="component" value="Unassembled WGS sequence"/>
</dbReference>
<gene>
    <name evidence="7" type="ORF">SAMN05216241_1053</name>
</gene>
<proteinExistence type="inferred from homology"/>
<organism evidence="7 8">
    <name type="scientific">Limimonas halophila</name>
    <dbReference type="NCBI Taxonomy" id="1082479"/>
    <lineage>
        <taxon>Bacteria</taxon>
        <taxon>Pseudomonadati</taxon>
        <taxon>Pseudomonadota</taxon>
        <taxon>Alphaproteobacteria</taxon>
        <taxon>Rhodospirillales</taxon>
        <taxon>Rhodovibrionaceae</taxon>
        <taxon>Limimonas</taxon>
    </lineage>
</organism>
<evidence type="ECO:0008006" key="9">
    <source>
        <dbReference type="Google" id="ProtNLM"/>
    </source>
</evidence>
<evidence type="ECO:0000313" key="7">
    <source>
        <dbReference type="EMBL" id="SDG06289.1"/>
    </source>
</evidence>
<dbReference type="InterPro" id="IPR006214">
    <property type="entry name" value="Bax_inhibitor_1-related"/>
</dbReference>
<dbReference type="RefSeq" id="WP_176758579.1">
    <property type="nucleotide sequence ID" value="NZ_FNCE01000005.1"/>
</dbReference>
<dbReference type="GO" id="GO:0005886">
    <property type="term" value="C:plasma membrane"/>
    <property type="evidence" value="ECO:0007669"/>
    <property type="project" value="TreeGrafter"/>
</dbReference>
<feature type="transmembrane region" description="Helical" evidence="6">
    <location>
        <begin position="93"/>
        <end position="112"/>
    </location>
</feature>
<feature type="transmembrane region" description="Helical" evidence="6">
    <location>
        <begin position="34"/>
        <end position="56"/>
    </location>
</feature>
<dbReference type="EMBL" id="FNCE01000005">
    <property type="protein sequence ID" value="SDG06289.1"/>
    <property type="molecule type" value="Genomic_DNA"/>
</dbReference>
<evidence type="ECO:0000256" key="2">
    <source>
        <dbReference type="ARBA" id="ARBA00010350"/>
    </source>
</evidence>
<feature type="transmembrane region" description="Helical" evidence="6">
    <location>
        <begin position="174"/>
        <end position="192"/>
    </location>
</feature>
<feature type="transmembrane region" description="Helical" evidence="6">
    <location>
        <begin position="221"/>
        <end position="239"/>
    </location>
</feature>
<feature type="transmembrane region" description="Helical" evidence="6">
    <location>
        <begin position="118"/>
        <end position="138"/>
    </location>
</feature>
<comment type="subcellular location">
    <subcellularLocation>
        <location evidence="1">Membrane</location>
        <topology evidence="1">Multi-pass membrane protein</topology>
    </subcellularLocation>
</comment>
<dbReference type="STRING" id="1082479.SAMN05216241_1053"/>
<name>A0A1G7R7Y2_9PROT</name>
<keyword evidence="3 6" id="KW-0812">Transmembrane</keyword>
<keyword evidence="5 6" id="KW-0472">Membrane</keyword>
<comment type="similarity">
    <text evidence="2 6">Belongs to the BI1 family.</text>
</comment>
<evidence type="ECO:0000313" key="8">
    <source>
        <dbReference type="Proteomes" id="UP000199415"/>
    </source>
</evidence>
<dbReference type="Pfam" id="PF01027">
    <property type="entry name" value="Bax1-I"/>
    <property type="match status" value="1"/>
</dbReference>
<keyword evidence="8" id="KW-1185">Reference proteome</keyword>
<evidence type="ECO:0000256" key="5">
    <source>
        <dbReference type="ARBA" id="ARBA00023136"/>
    </source>
</evidence>
<feature type="transmembrane region" description="Helical" evidence="6">
    <location>
        <begin position="150"/>
        <end position="168"/>
    </location>
</feature>
<evidence type="ECO:0000256" key="4">
    <source>
        <dbReference type="ARBA" id="ARBA00022989"/>
    </source>
</evidence>
<evidence type="ECO:0000256" key="6">
    <source>
        <dbReference type="RuleBase" id="RU004379"/>
    </source>
</evidence>